<dbReference type="InterPro" id="IPR013830">
    <property type="entry name" value="SGNH_hydro"/>
</dbReference>
<sequence>MRFRRSPLPVRAALTFLGAGMLLACGLATPANAEPQPLYYVSLGDSLATGYQPGTGDTTDGYPDQLLPSLAQRTPGLELVKFGCRGETSKTFVQGGKCSYEKGSQLKQAVEFLREHRGQVRYVTLDIGGNDINQCVKGSSIGYQCVVDNVGVVAGNLWKIITEIKKAGGTGVSYTGMNYYNPILASWLSGESGRRTARLSSHLVSSANGLESTLYLLAGYRVADVAKAFSSTDFENRTSLPVIGSVPVGVARICQWTYMCERRDIHPNAEGHRRIAEVFAATIR</sequence>
<evidence type="ECO:0000313" key="4">
    <source>
        <dbReference type="Proteomes" id="UP001501842"/>
    </source>
</evidence>
<feature type="domain" description="SGNH hydrolase-type esterase" evidence="2">
    <location>
        <begin position="43"/>
        <end position="274"/>
    </location>
</feature>
<dbReference type="PROSITE" id="PS51257">
    <property type="entry name" value="PROKAR_LIPOPROTEIN"/>
    <property type="match status" value="1"/>
</dbReference>
<proteinExistence type="predicted"/>
<organism evidence="3 4">
    <name type="scientific">Actinocorallia aurantiaca</name>
    <dbReference type="NCBI Taxonomy" id="46204"/>
    <lineage>
        <taxon>Bacteria</taxon>
        <taxon>Bacillati</taxon>
        <taxon>Actinomycetota</taxon>
        <taxon>Actinomycetes</taxon>
        <taxon>Streptosporangiales</taxon>
        <taxon>Thermomonosporaceae</taxon>
        <taxon>Actinocorallia</taxon>
    </lineage>
</organism>
<evidence type="ECO:0000256" key="1">
    <source>
        <dbReference type="SAM" id="SignalP"/>
    </source>
</evidence>
<dbReference type="RefSeq" id="WP_344448193.1">
    <property type="nucleotide sequence ID" value="NZ_BAAATZ010000002.1"/>
</dbReference>
<feature type="chain" id="PRO_5045591595" description="SGNH hydrolase-type esterase domain-containing protein" evidence="1">
    <location>
        <begin position="34"/>
        <end position="284"/>
    </location>
</feature>
<dbReference type="EMBL" id="BAAATZ010000002">
    <property type="protein sequence ID" value="GAA2718798.1"/>
    <property type="molecule type" value="Genomic_DNA"/>
</dbReference>
<feature type="signal peptide" evidence="1">
    <location>
        <begin position="1"/>
        <end position="33"/>
    </location>
</feature>
<comment type="caution">
    <text evidence="3">The sequence shown here is derived from an EMBL/GenBank/DDBJ whole genome shotgun (WGS) entry which is preliminary data.</text>
</comment>
<dbReference type="Gene3D" id="3.40.50.1110">
    <property type="entry name" value="SGNH hydrolase"/>
    <property type="match status" value="1"/>
</dbReference>
<reference evidence="4" key="1">
    <citation type="journal article" date="2019" name="Int. J. Syst. Evol. Microbiol.">
        <title>The Global Catalogue of Microorganisms (GCM) 10K type strain sequencing project: providing services to taxonomists for standard genome sequencing and annotation.</title>
        <authorList>
            <consortium name="The Broad Institute Genomics Platform"/>
            <consortium name="The Broad Institute Genome Sequencing Center for Infectious Disease"/>
            <person name="Wu L."/>
            <person name="Ma J."/>
        </authorList>
    </citation>
    <scope>NUCLEOTIDE SEQUENCE [LARGE SCALE GENOMIC DNA]</scope>
    <source>
        <strain evidence="4">JCM 8201</strain>
    </source>
</reference>
<evidence type="ECO:0000313" key="3">
    <source>
        <dbReference type="EMBL" id="GAA2718798.1"/>
    </source>
</evidence>
<evidence type="ECO:0000259" key="2">
    <source>
        <dbReference type="Pfam" id="PF13472"/>
    </source>
</evidence>
<gene>
    <name evidence="3" type="ORF">GCM10010439_02610</name>
</gene>
<keyword evidence="1" id="KW-0732">Signal</keyword>
<dbReference type="InterPro" id="IPR036514">
    <property type="entry name" value="SGNH_hydro_sf"/>
</dbReference>
<dbReference type="SUPFAM" id="SSF52266">
    <property type="entry name" value="SGNH hydrolase"/>
    <property type="match status" value="1"/>
</dbReference>
<accession>A0ABP6G8C4</accession>
<keyword evidence="4" id="KW-1185">Reference proteome</keyword>
<dbReference type="Pfam" id="PF13472">
    <property type="entry name" value="Lipase_GDSL_2"/>
    <property type="match status" value="1"/>
</dbReference>
<dbReference type="Proteomes" id="UP001501842">
    <property type="component" value="Unassembled WGS sequence"/>
</dbReference>
<protein>
    <recommendedName>
        <fullName evidence="2">SGNH hydrolase-type esterase domain-containing protein</fullName>
    </recommendedName>
</protein>
<name>A0ABP6G8C4_9ACTN</name>